<dbReference type="Pfam" id="PF00440">
    <property type="entry name" value="TetR_N"/>
    <property type="match status" value="1"/>
</dbReference>
<evidence type="ECO:0000256" key="2">
    <source>
        <dbReference type="ARBA" id="ARBA00023125"/>
    </source>
</evidence>
<dbReference type="PANTHER" id="PTHR30055">
    <property type="entry name" value="HTH-TYPE TRANSCRIPTIONAL REGULATOR RUTR"/>
    <property type="match status" value="1"/>
</dbReference>
<dbReference type="Pfam" id="PF17940">
    <property type="entry name" value="TetR_C_31"/>
    <property type="match status" value="1"/>
</dbReference>
<evidence type="ECO:0000313" key="8">
    <source>
        <dbReference type="Proteomes" id="UP000629287"/>
    </source>
</evidence>
<dbReference type="InterPro" id="IPR050109">
    <property type="entry name" value="HTH-type_TetR-like_transc_reg"/>
</dbReference>
<dbReference type="AlphaFoldDB" id="A0A8I0PEC9"/>
<accession>A0A8I0PEC9</accession>
<dbReference type="InterPro" id="IPR041583">
    <property type="entry name" value="TetR_C_31"/>
</dbReference>
<comment type="caution">
    <text evidence="7">The sequence shown here is derived from an EMBL/GenBank/DDBJ whole genome shotgun (WGS) entry which is preliminary data.</text>
</comment>
<evidence type="ECO:0000256" key="4">
    <source>
        <dbReference type="PROSITE-ProRule" id="PRU00335"/>
    </source>
</evidence>
<dbReference type="Gene3D" id="1.10.357.10">
    <property type="entry name" value="Tetracycline Repressor, domain 2"/>
    <property type="match status" value="1"/>
</dbReference>
<evidence type="ECO:0000256" key="5">
    <source>
        <dbReference type="SAM" id="MobiDB-lite"/>
    </source>
</evidence>
<dbReference type="GO" id="GO:0000976">
    <property type="term" value="F:transcription cis-regulatory region binding"/>
    <property type="evidence" value="ECO:0007669"/>
    <property type="project" value="TreeGrafter"/>
</dbReference>
<evidence type="ECO:0000259" key="6">
    <source>
        <dbReference type="PROSITE" id="PS50977"/>
    </source>
</evidence>
<dbReference type="Proteomes" id="UP000629287">
    <property type="component" value="Unassembled WGS sequence"/>
</dbReference>
<name>A0A8I0PEC9_9ACTN</name>
<dbReference type="EMBL" id="JADBGF010000001">
    <property type="protein sequence ID" value="MBE1602019.1"/>
    <property type="molecule type" value="Genomic_DNA"/>
</dbReference>
<dbReference type="InterPro" id="IPR001647">
    <property type="entry name" value="HTH_TetR"/>
</dbReference>
<keyword evidence="8" id="KW-1185">Reference proteome</keyword>
<dbReference type="GeneID" id="86832613"/>
<dbReference type="SUPFAM" id="SSF48498">
    <property type="entry name" value="Tetracyclin repressor-like, C-terminal domain"/>
    <property type="match status" value="1"/>
</dbReference>
<feature type="region of interest" description="Disordered" evidence="5">
    <location>
        <begin position="201"/>
        <end position="228"/>
    </location>
</feature>
<sequence length="228" mass="24972">MTDSAYVPESRRPRKRLHYGEGRDALLNAAVRVVARGGLRRLTYRAVAEEAGVTHGLVVHHFGSRDALIEEALAHTIRSSLDTSSLEPGTGKVADFSVGLSEMVTADPDTQAFQYELLLESRRRPELLPQIRELYDEYFDAARRELGRILPAGADQALARLVFAALDGLVLHQLVFDEPEVTERAVEELRTLLRLLRADGDASDDGAASDASATSDDQDAYDAGEARA</sequence>
<evidence type="ECO:0000313" key="7">
    <source>
        <dbReference type="EMBL" id="MBE1602019.1"/>
    </source>
</evidence>
<dbReference type="InterPro" id="IPR036271">
    <property type="entry name" value="Tet_transcr_reg_TetR-rel_C_sf"/>
</dbReference>
<feature type="compositionally biased region" description="Low complexity" evidence="5">
    <location>
        <begin position="205"/>
        <end position="215"/>
    </location>
</feature>
<evidence type="ECO:0000256" key="3">
    <source>
        <dbReference type="ARBA" id="ARBA00023163"/>
    </source>
</evidence>
<keyword evidence="3" id="KW-0804">Transcription</keyword>
<evidence type="ECO:0000256" key="1">
    <source>
        <dbReference type="ARBA" id="ARBA00023015"/>
    </source>
</evidence>
<reference evidence="7 8" key="1">
    <citation type="submission" date="2020-10" db="EMBL/GenBank/DDBJ databases">
        <title>Sequencing the genomes of 1000 actinobacteria strains.</title>
        <authorList>
            <person name="Klenk H.-P."/>
        </authorList>
    </citation>
    <scope>NUCLEOTIDE SEQUENCE [LARGE SCALE GENOMIC DNA]</scope>
    <source>
        <strain evidence="7 8">DSM 41803</strain>
    </source>
</reference>
<gene>
    <name evidence="7" type="ORF">H4687_008148</name>
</gene>
<dbReference type="InterPro" id="IPR009057">
    <property type="entry name" value="Homeodomain-like_sf"/>
</dbReference>
<dbReference type="PANTHER" id="PTHR30055:SF234">
    <property type="entry name" value="HTH-TYPE TRANSCRIPTIONAL REGULATOR BETI"/>
    <property type="match status" value="1"/>
</dbReference>
<organism evidence="7 8">
    <name type="scientific">Streptomyces stelliscabiei</name>
    <dbReference type="NCBI Taxonomy" id="146820"/>
    <lineage>
        <taxon>Bacteria</taxon>
        <taxon>Bacillati</taxon>
        <taxon>Actinomycetota</taxon>
        <taxon>Actinomycetes</taxon>
        <taxon>Kitasatosporales</taxon>
        <taxon>Streptomycetaceae</taxon>
        <taxon>Streptomyces</taxon>
    </lineage>
</organism>
<dbReference type="OrthoDB" id="9816296at2"/>
<dbReference type="PRINTS" id="PR00455">
    <property type="entry name" value="HTHTETR"/>
</dbReference>
<feature type="domain" description="HTH tetR-type" evidence="6">
    <location>
        <begin position="20"/>
        <end position="80"/>
    </location>
</feature>
<proteinExistence type="predicted"/>
<feature type="DNA-binding region" description="H-T-H motif" evidence="4">
    <location>
        <begin position="43"/>
        <end position="62"/>
    </location>
</feature>
<keyword evidence="1" id="KW-0805">Transcription regulation</keyword>
<dbReference type="SUPFAM" id="SSF46689">
    <property type="entry name" value="Homeodomain-like"/>
    <property type="match status" value="1"/>
</dbReference>
<dbReference type="GO" id="GO:0003700">
    <property type="term" value="F:DNA-binding transcription factor activity"/>
    <property type="evidence" value="ECO:0007669"/>
    <property type="project" value="TreeGrafter"/>
</dbReference>
<keyword evidence="2 4" id="KW-0238">DNA-binding</keyword>
<protein>
    <submittedName>
        <fullName evidence="7">AcrR family transcriptional regulator</fullName>
    </submittedName>
</protein>
<dbReference type="PROSITE" id="PS50977">
    <property type="entry name" value="HTH_TETR_2"/>
    <property type="match status" value="1"/>
</dbReference>
<dbReference type="RefSeq" id="WP_050398619.1">
    <property type="nucleotide sequence ID" value="NZ_JADBGF010000001.1"/>
</dbReference>